<reference evidence="1" key="1">
    <citation type="submission" date="2015-12" db="EMBL/GenBank/DDBJ databases">
        <title>Gene expression during late stages of embryo sac development: a critical building block for successful pollen-pistil interactions.</title>
        <authorList>
            <person name="Liu Y."/>
            <person name="Joly V."/>
            <person name="Sabar M."/>
            <person name="Matton D.P."/>
        </authorList>
    </citation>
    <scope>NUCLEOTIDE SEQUENCE</scope>
</reference>
<dbReference type="AlphaFoldDB" id="A0A0V0GWA5"/>
<organism evidence="1">
    <name type="scientific">Solanum chacoense</name>
    <name type="common">Chaco potato</name>
    <dbReference type="NCBI Taxonomy" id="4108"/>
    <lineage>
        <taxon>Eukaryota</taxon>
        <taxon>Viridiplantae</taxon>
        <taxon>Streptophyta</taxon>
        <taxon>Embryophyta</taxon>
        <taxon>Tracheophyta</taxon>
        <taxon>Spermatophyta</taxon>
        <taxon>Magnoliopsida</taxon>
        <taxon>eudicotyledons</taxon>
        <taxon>Gunneridae</taxon>
        <taxon>Pentapetalae</taxon>
        <taxon>asterids</taxon>
        <taxon>lamiids</taxon>
        <taxon>Solanales</taxon>
        <taxon>Solanaceae</taxon>
        <taxon>Solanoideae</taxon>
        <taxon>Solaneae</taxon>
        <taxon>Solanum</taxon>
    </lineage>
</organism>
<evidence type="ECO:0000313" key="1">
    <source>
        <dbReference type="EMBL" id="JAP12041.1"/>
    </source>
</evidence>
<protein>
    <submittedName>
        <fullName evidence="1">Putative ovule protein</fullName>
    </submittedName>
</protein>
<proteinExistence type="predicted"/>
<name>A0A0V0GWA5_SOLCH</name>
<dbReference type="EMBL" id="GEDG01030254">
    <property type="protein sequence ID" value="JAP12041.1"/>
    <property type="molecule type" value="Transcribed_RNA"/>
</dbReference>
<accession>A0A0V0GWA5</accession>
<sequence length="66" mass="7717">MHYYSLQERSLLWKTDFLRLALSSSGAIFGRKSTEFPHFSNQEVKGVDRCILDMVDHRKSCKKPVK</sequence>